<feature type="binding site" evidence="14">
    <location>
        <position position="304"/>
    </location>
    <ligand>
        <name>Mg(2+)</name>
        <dbReference type="ChEBI" id="CHEBI:18420"/>
        <label>1</label>
    </ligand>
</feature>
<feature type="binding site" evidence="14">
    <location>
        <position position="290"/>
    </location>
    <ligand>
        <name>ATP</name>
        <dbReference type="ChEBI" id="CHEBI:30616"/>
        <label>1</label>
    </ligand>
</feature>
<dbReference type="PANTHER" id="PTHR11405">
    <property type="entry name" value="CARBAMOYLTRANSFERASE FAMILY MEMBER"/>
    <property type="match status" value="1"/>
</dbReference>
<feature type="binding site" evidence="14">
    <location>
        <position position="247"/>
    </location>
    <ligand>
        <name>ATP</name>
        <dbReference type="ChEBI" id="CHEBI:30616"/>
        <label>1</label>
    </ligand>
</feature>
<feature type="binding site" evidence="14">
    <location>
        <position position="290"/>
    </location>
    <ligand>
        <name>Mn(2+)</name>
        <dbReference type="ChEBI" id="CHEBI:29035"/>
        <label>1</label>
    </ligand>
</feature>
<dbReference type="EC" id="6.3.5.5" evidence="14"/>
<feature type="binding site" evidence="14">
    <location>
        <position position="845"/>
    </location>
    <ligand>
        <name>ATP</name>
        <dbReference type="ChEBI" id="CHEBI:30616"/>
        <label>2</label>
    </ligand>
</feature>
<dbReference type="PROSITE" id="PS50975">
    <property type="entry name" value="ATP_GRASP"/>
    <property type="match status" value="2"/>
</dbReference>
<feature type="binding site" evidence="14">
    <location>
        <position position="845"/>
    </location>
    <ligand>
        <name>Mg(2+)</name>
        <dbReference type="ChEBI" id="CHEBI:18420"/>
        <label>3</label>
    </ligand>
</feature>
<comment type="subunit">
    <text evidence="14">Composed of two chains; the small (or glutamine) chain promotes the hydrolysis of glutamine to ammonia, which is used by the large (or ammonia) chain to synthesize carbamoyl phosphate. Tetramer of heterodimers (alpha,beta)4.</text>
</comment>
<feature type="binding site" evidence="14">
    <location>
        <position position="857"/>
    </location>
    <ligand>
        <name>Mn(2+)</name>
        <dbReference type="ChEBI" id="CHEBI:29035"/>
        <label>3</label>
    </ligand>
</feature>
<evidence type="ECO:0000256" key="12">
    <source>
        <dbReference type="ARBA" id="ARBA00023211"/>
    </source>
</evidence>
<evidence type="ECO:0000256" key="6">
    <source>
        <dbReference type="ARBA" id="ARBA00022723"/>
    </source>
</evidence>
<feature type="domain" description="ATP-grasp" evidence="15">
    <location>
        <begin position="138"/>
        <end position="333"/>
    </location>
</feature>
<feature type="region of interest" description="Allosteric domain" evidence="14">
    <location>
        <begin position="968"/>
        <end position="1112"/>
    </location>
</feature>
<feature type="binding site" evidence="14">
    <location>
        <position position="134"/>
    </location>
    <ligand>
        <name>ATP</name>
        <dbReference type="ChEBI" id="CHEBI:30616"/>
        <label>1</label>
    </ligand>
</feature>
<name>A0ABY8VK03_9CORY</name>
<comment type="cofactor">
    <cofactor evidence="14">
        <name>Mg(2+)</name>
        <dbReference type="ChEBI" id="CHEBI:18420"/>
    </cofactor>
    <cofactor evidence="14">
        <name>Mn(2+)</name>
        <dbReference type="ChEBI" id="CHEBI:29035"/>
    </cofactor>
    <text evidence="14">Binds 4 Mg(2+) or Mn(2+) ions per subunit.</text>
</comment>
<evidence type="ECO:0000256" key="3">
    <source>
        <dbReference type="ARBA" id="ARBA00022571"/>
    </source>
</evidence>
<keyword evidence="5 14" id="KW-0028">Amino-acid biosynthesis</keyword>
<accession>A0ABY8VK03</accession>
<feature type="binding site" evidence="14">
    <location>
        <position position="304"/>
    </location>
    <ligand>
        <name>Mn(2+)</name>
        <dbReference type="ChEBI" id="CHEBI:29035"/>
        <label>1</label>
    </ligand>
</feature>
<evidence type="ECO:0000313" key="18">
    <source>
        <dbReference type="Proteomes" id="UP001238805"/>
    </source>
</evidence>
<feature type="binding site" evidence="14">
    <location>
        <position position="857"/>
    </location>
    <ligand>
        <name>Mg(2+)</name>
        <dbReference type="ChEBI" id="CHEBI:18420"/>
        <label>3</label>
    </ligand>
</feature>
<feature type="binding site" evidence="14">
    <location>
        <position position="857"/>
    </location>
    <ligand>
        <name>Mg(2+)</name>
        <dbReference type="ChEBI" id="CHEBI:18420"/>
        <label>4</label>
    </ligand>
</feature>
<dbReference type="Gene3D" id="3.40.50.20">
    <property type="match status" value="2"/>
</dbReference>
<dbReference type="Gene3D" id="3.40.50.1380">
    <property type="entry name" value="Methylglyoxal synthase-like domain"/>
    <property type="match status" value="1"/>
</dbReference>
<keyword evidence="8 14" id="KW-0547">Nucleotide-binding</keyword>
<keyword evidence="4 14" id="KW-0436">Ligase</keyword>
<dbReference type="PRINTS" id="PR00098">
    <property type="entry name" value="CPSASE"/>
</dbReference>
<evidence type="ECO:0000256" key="8">
    <source>
        <dbReference type="ARBA" id="ARBA00022741"/>
    </source>
</evidence>
<comment type="function">
    <text evidence="14">Large subunit of the glutamine-dependent carbamoyl phosphate synthetase (CPSase). CPSase catalyzes the formation of carbamoyl phosphate from the ammonia moiety of glutamine, carbonate, and phosphate donated by ATP, constituting the first step of 2 biosynthetic pathways, one leading to arginine and/or urea and the other to pyrimidine nucleotides. The large subunit (synthetase) binds the substrates ammonia (free or transferred from glutamine from the small subunit), hydrogencarbonate and ATP and carries out an ATP-coupled ligase reaction, activating hydrogencarbonate by forming carboxy phosphate which reacts with ammonia to form carbamoyl phosphate.</text>
</comment>
<dbReference type="InterPro" id="IPR033937">
    <property type="entry name" value="MGS_CPS_CarB"/>
</dbReference>
<evidence type="ECO:0000256" key="2">
    <source>
        <dbReference type="ARBA" id="ARBA00009799"/>
    </source>
</evidence>
<evidence type="ECO:0000256" key="13">
    <source>
        <dbReference type="ARBA" id="ARBA00047359"/>
    </source>
</evidence>
<feature type="binding site" evidence="14">
    <location>
        <position position="802"/>
    </location>
    <ligand>
        <name>ATP</name>
        <dbReference type="ChEBI" id="CHEBI:30616"/>
        <label>2</label>
    </ligand>
</feature>
<feature type="binding site" evidence="14">
    <location>
        <position position="859"/>
    </location>
    <ligand>
        <name>Mn(2+)</name>
        <dbReference type="ChEBI" id="CHEBI:29035"/>
        <label>4</label>
    </ligand>
</feature>
<feature type="binding site" evidence="14">
    <location>
        <position position="304"/>
    </location>
    <ligand>
        <name>Mg(2+)</name>
        <dbReference type="ChEBI" id="CHEBI:18420"/>
        <label>2</label>
    </ligand>
</feature>
<dbReference type="Pfam" id="PF25596">
    <property type="entry name" value="CPSase_L_D1"/>
    <property type="match status" value="2"/>
</dbReference>
<comment type="catalytic activity">
    <reaction evidence="14">
        <text>hydrogencarbonate + L-glutamine + 2 ATP + H2O = carbamoyl phosphate + L-glutamate + 2 ADP + phosphate + 2 H(+)</text>
        <dbReference type="Rhea" id="RHEA:18633"/>
        <dbReference type="ChEBI" id="CHEBI:15377"/>
        <dbReference type="ChEBI" id="CHEBI:15378"/>
        <dbReference type="ChEBI" id="CHEBI:17544"/>
        <dbReference type="ChEBI" id="CHEBI:29985"/>
        <dbReference type="ChEBI" id="CHEBI:30616"/>
        <dbReference type="ChEBI" id="CHEBI:43474"/>
        <dbReference type="ChEBI" id="CHEBI:58228"/>
        <dbReference type="ChEBI" id="CHEBI:58359"/>
        <dbReference type="ChEBI" id="CHEBI:456216"/>
        <dbReference type="EC" id="6.3.5.5"/>
    </reaction>
</comment>
<evidence type="ECO:0000313" key="17">
    <source>
        <dbReference type="EMBL" id="WIM69823.1"/>
    </source>
</evidence>
<evidence type="ECO:0000259" key="16">
    <source>
        <dbReference type="PROSITE" id="PS51855"/>
    </source>
</evidence>
<keyword evidence="7 14" id="KW-0677">Repeat</keyword>
<evidence type="ECO:0000256" key="5">
    <source>
        <dbReference type="ARBA" id="ARBA00022605"/>
    </source>
</evidence>
<dbReference type="Pfam" id="PF02786">
    <property type="entry name" value="CPSase_L_D2"/>
    <property type="match status" value="2"/>
</dbReference>
<dbReference type="InterPro" id="IPR011761">
    <property type="entry name" value="ATP-grasp"/>
</dbReference>
<feature type="region of interest" description="Carboxyphosphate synthetic domain" evidence="14">
    <location>
        <begin position="1"/>
        <end position="407"/>
    </location>
</feature>
<dbReference type="InterPro" id="IPR011607">
    <property type="entry name" value="MGS-like_dom"/>
</dbReference>
<evidence type="ECO:0000259" key="15">
    <source>
        <dbReference type="PROSITE" id="PS50975"/>
    </source>
</evidence>
<keyword evidence="9 14" id="KW-0067">ATP-binding</keyword>
<feature type="binding site" evidence="14">
    <location>
        <position position="213"/>
    </location>
    <ligand>
        <name>ATP</name>
        <dbReference type="ChEBI" id="CHEBI:30616"/>
        <label>1</label>
    </ligand>
</feature>
<dbReference type="PROSITE" id="PS51257">
    <property type="entry name" value="PROKAR_LIPOPROTEIN"/>
    <property type="match status" value="1"/>
</dbReference>
<feature type="binding site" evidence="14">
    <location>
        <position position="174"/>
    </location>
    <ligand>
        <name>ATP</name>
        <dbReference type="ChEBI" id="CHEBI:30616"/>
        <label>1</label>
    </ligand>
</feature>
<keyword evidence="12" id="KW-0464">Manganese</keyword>
<feature type="binding site" evidence="14">
    <location>
        <position position="180"/>
    </location>
    <ligand>
        <name>ATP</name>
        <dbReference type="ChEBI" id="CHEBI:30616"/>
        <label>1</label>
    </ligand>
</feature>
<dbReference type="RefSeq" id="WP_284874416.1">
    <property type="nucleotide sequence ID" value="NZ_CP126970.1"/>
</dbReference>
<dbReference type="PROSITE" id="PS00866">
    <property type="entry name" value="CPSASE_1"/>
    <property type="match status" value="1"/>
</dbReference>
<dbReference type="Gene3D" id="3.30.470.20">
    <property type="entry name" value="ATP-grasp fold, B domain"/>
    <property type="match status" value="2"/>
</dbReference>
<dbReference type="SMART" id="SM00851">
    <property type="entry name" value="MGS"/>
    <property type="match status" value="1"/>
</dbReference>
<feature type="binding site" evidence="14">
    <location>
        <position position="770"/>
    </location>
    <ligand>
        <name>ATP</name>
        <dbReference type="ChEBI" id="CHEBI:30616"/>
        <label>2</label>
    </ligand>
</feature>
<dbReference type="PANTHER" id="PTHR11405:SF53">
    <property type="entry name" value="CARBAMOYL-PHOSPHATE SYNTHASE [AMMONIA], MITOCHONDRIAL"/>
    <property type="match status" value="1"/>
</dbReference>
<dbReference type="SUPFAM" id="SSF52335">
    <property type="entry name" value="Methylglyoxal synthase-like"/>
    <property type="match status" value="1"/>
</dbReference>
<comment type="similarity">
    <text evidence="2 14">Belongs to the CarB family.</text>
</comment>
<dbReference type="SMART" id="SM01096">
    <property type="entry name" value="CPSase_L_D3"/>
    <property type="match status" value="1"/>
</dbReference>
<reference evidence="17 18" key="1">
    <citation type="submission" date="2023-05" db="EMBL/GenBank/DDBJ databases">
        <title>Corynebacterium suedekumii sp. nov. and Corynebacterium breve sp. nov. isolated from raw cow's milk.</title>
        <authorList>
            <person name="Baer M.K."/>
            <person name="Mehl L."/>
            <person name="Hellmuth R."/>
            <person name="Marke G."/>
            <person name="Lipski A."/>
        </authorList>
    </citation>
    <scope>NUCLEOTIDE SEQUENCE [LARGE SCALE GENOMIC DNA]</scope>
    <source>
        <strain evidence="17 18">LM112</strain>
    </source>
</reference>
<keyword evidence="6" id="KW-0479">Metal-binding</keyword>
<dbReference type="NCBIfam" id="TIGR01369">
    <property type="entry name" value="CPSaseII_lrg"/>
    <property type="match status" value="1"/>
</dbReference>
<feature type="binding site" evidence="14">
    <location>
        <position position="248"/>
    </location>
    <ligand>
        <name>ATP</name>
        <dbReference type="ChEBI" id="CHEBI:30616"/>
        <label>1</label>
    </ligand>
</feature>
<dbReference type="InterPro" id="IPR013815">
    <property type="entry name" value="ATP_grasp_subdomain_1"/>
</dbReference>
<feature type="binding site" evidence="14">
    <location>
        <position position="306"/>
    </location>
    <ligand>
        <name>Mg(2+)</name>
        <dbReference type="ChEBI" id="CHEBI:18420"/>
        <label>2</label>
    </ligand>
</feature>
<keyword evidence="18" id="KW-1185">Reference proteome</keyword>
<keyword evidence="11 14" id="KW-0665">Pyrimidine biosynthesis</keyword>
<protein>
    <recommendedName>
        <fullName evidence="14">Carbamoyl phosphate synthase large chain</fullName>
        <ecNumber evidence="14">6.3.4.16</ecNumber>
        <ecNumber evidence="14">6.3.5.5</ecNumber>
    </recommendedName>
    <alternativeName>
        <fullName evidence="14">Carbamoyl phosphate synthetase ammonia chain</fullName>
    </alternativeName>
</protein>
<comment type="pathway">
    <text evidence="14">Pyrimidine metabolism; UMP biosynthesis via de novo pathway; (S)-dihydroorotate from bicarbonate: step 1/3.</text>
</comment>
<feature type="binding site" evidence="14">
    <location>
        <position position="845"/>
    </location>
    <ligand>
        <name>Mn(2+)</name>
        <dbReference type="ChEBI" id="CHEBI:29035"/>
        <label>3</label>
    </ligand>
</feature>
<feature type="binding site" evidence="14">
    <location>
        <position position="215"/>
    </location>
    <ligand>
        <name>ATP</name>
        <dbReference type="ChEBI" id="CHEBI:30616"/>
        <label>1</label>
    </ligand>
</feature>
<feature type="binding site" evidence="14">
    <location>
        <position position="181"/>
    </location>
    <ligand>
        <name>ATP</name>
        <dbReference type="ChEBI" id="CHEBI:30616"/>
        <label>1</label>
    </ligand>
</feature>
<feature type="binding site" evidence="14">
    <location>
        <position position="772"/>
    </location>
    <ligand>
        <name>ATP</name>
        <dbReference type="ChEBI" id="CHEBI:30616"/>
        <label>2</label>
    </ligand>
</feature>
<feature type="domain" description="ATP-grasp" evidence="15">
    <location>
        <begin position="695"/>
        <end position="886"/>
    </location>
</feature>
<dbReference type="Gene3D" id="1.10.1030.10">
    <property type="entry name" value="Carbamoyl-phosphate synthetase, large subunit oligomerisation domain"/>
    <property type="match status" value="1"/>
</dbReference>
<feature type="binding site" evidence="14">
    <location>
        <position position="777"/>
    </location>
    <ligand>
        <name>ATP</name>
        <dbReference type="ChEBI" id="CHEBI:30616"/>
        <label>2</label>
    </ligand>
</feature>
<feature type="binding site" evidence="14">
    <location>
        <position position="246"/>
    </location>
    <ligand>
        <name>ATP</name>
        <dbReference type="ChEBI" id="CHEBI:30616"/>
        <label>1</label>
    </ligand>
</feature>
<dbReference type="SUPFAM" id="SSF52440">
    <property type="entry name" value="PreATP-grasp domain"/>
    <property type="match status" value="2"/>
</dbReference>
<evidence type="ECO:0000256" key="4">
    <source>
        <dbReference type="ARBA" id="ARBA00022598"/>
    </source>
</evidence>
<feature type="binding site" evidence="14">
    <location>
        <position position="857"/>
    </location>
    <ligand>
        <name>Mn(2+)</name>
        <dbReference type="ChEBI" id="CHEBI:29035"/>
        <label>4</label>
    </ligand>
</feature>
<dbReference type="EC" id="6.3.4.16" evidence="14"/>
<dbReference type="CDD" id="cd01424">
    <property type="entry name" value="MGS_CPS_II"/>
    <property type="match status" value="1"/>
</dbReference>
<dbReference type="InterPro" id="IPR005480">
    <property type="entry name" value="CPSase_lsu_oligo"/>
</dbReference>
<keyword evidence="10" id="KW-0460">Magnesium</keyword>
<dbReference type="Pfam" id="PF02142">
    <property type="entry name" value="MGS"/>
    <property type="match status" value="1"/>
</dbReference>
<feature type="binding site" evidence="14">
    <location>
        <position position="304"/>
    </location>
    <ligand>
        <name>ATP</name>
        <dbReference type="ChEBI" id="CHEBI:30616"/>
        <label>1</label>
    </ligand>
</feature>
<dbReference type="InterPro" id="IPR058047">
    <property type="entry name" value="CPSase_preATP-grasp"/>
</dbReference>
<dbReference type="NCBIfam" id="NF003671">
    <property type="entry name" value="PRK05294.1"/>
    <property type="match status" value="1"/>
</dbReference>
<feature type="binding site" evidence="14">
    <location>
        <position position="805"/>
    </location>
    <ligand>
        <name>ATP</name>
        <dbReference type="ChEBI" id="CHEBI:30616"/>
        <label>2</label>
    </ligand>
</feature>
<dbReference type="HAMAP" id="MF_01210_B">
    <property type="entry name" value="CPSase_L_chain_B"/>
    <property type="match status" value="1"/>
</dbReference>
<dbReference type="Proteomes" id="UP001238805">
    <property type="component" value="Chromosome"/>
</dbReference>
<feature type="binding site" evidence="14">
    <location>
        <position position="804"/>
    </location>
    <ligand>
        <name>ATP</name>
        <dbReference type="ChEBI" id="CHEBI:30616"/>
        <label>2</label>
    </ligand>
</feature>
<dbReference type="SUPFAM" id="SSF56059">
    <property type="entry name" value="Glutathione synthetase ATP-binding domain-like"/>
    <property type="match status" value="2"/>
</dbReference>
<keyword evidence="3 14" id="KW-0055">Arginine biosynthesis</keyword>
<gene>
    <name evidence="14 17" type="primary">carB</name>
    <name evidence="17" type="ORF">QP029_11465</name>
</gene>
<dbReference type="InterPro" id="IPR036897">
    <property type="entry name" value="CarbamoylP_synth_lsu_oligo_sf"/>
</dbReference>
<feature type="binding site" evidence="14">
    <location>
        <position position="290"/>
    </location>
    <ligand>
        <name>Mg(2+)</name>
        <dbReference type="ChEBI" id="CHEBI:18420"/>
        <label>1</label>
    </ligand>
</feature>
<dbReference type="InterPro" id="IPR006275">
    <property type="entry name" value="CPSase_lsu"/>
</dbReference>
<feature type="binding site" evidence="14">
    <location>
        <position position="731"/>
    </location>
    <ligand>
        <name>ATP</name>
        <dbReference type="ChEBI" id="CHEBI:30616"/>
        <label>2</label>
    </ligand>
</feature>
<dbReference type="PROSITE" id="PS00867">
    <property type="entry name" value="CPSASE_2"/>
    <property type="match status" value="1"/>
</dbReference>
<dbReference type="PROSITE" id="PS51855">
    <property type="entry name" value="MGS"/>
    <property type="match status" value="1"/>
</dbReference>
<feature type="binding site" evidence="14">
    <location>
        <position position="306"/>
    </location>
    <ligand>
        <name>Mn(2+)</name>
        <dbReference type="ChEBI" id="CHEBI:29035"/>
        <label>2</label>
    </ligand>
</feature>
<evidence type="ECO:0000256" key="14">
    <source>
        <dbReference type="HAMAP-Rule" id="MF_01210"/>
    </source>
</evidence>
<dbReference type="InterPro" id="IPR036914">
    <property type="entry name" value="MGS-like_dom_sf"/>
</dbReference>
<dbReference type="Pfam" id="PF02787">
    <property type="entry name" value="CPSase_L_D3"/>
    <property type="match status" value="1"/>
</dbReference>
<dbReference type="Gene3D" id="3.30.1490.20">
    <property type="entry name" value="ATP-grasp fold, A domain"/>
    <property type="match status" value="1"/>
</dbReference>
<comment type="domain">
    <text evidence="14">The large subunit is composed of 2 ATP-grasp domains that are involved in binding the 2 ATP molecules needed for carbamoyl phosphate synthesis. The N-terminal ATP-grasp domain (referred to as the carboxyphosphate synthetic component) catalyzes the ATP-dependent phosphorylation of hydrogencarbonate to carboxyphosphate and the subsequent nucleophilic attack by ammonia to form a carbamate intermediate. The C-terminal ATP-grasp domain (referred to as the carbamoyl phosphate synthetic component) then catalyzes the phosphorylation of carbamate with the second ATP to form the end product carbamoyl phosphate. The reactive and unstable enzyme intermediates are sequentially channeled from one active site to the next through the interior of the protein over a distance of at least 96 A.</text>
</comment>
<feature type="binding site" evidence="14">
    <location>
        <position position="803"/>
    </location>
    <ligand>
        <name>ATP</name>
        <dbReference type="ChEBI" id="CHEBI:30616"/>
        <label>2</label>
    </ligand>
</feature>
<dbReference type="InterPro" id="IPR005479">
    <property type="entry name" value="CPAse_ATP-bd"/>
</dbReference>
<feature type="binding site" evidence="14">
    <location>
        <position position="220"/>
    </location>
    <ligand>
        <name>ATP</name>
        <dbReference type="ChEBI" id="CHEBI:30616"/>
        <label>1</label>
    </ligand>
</feature>
<dbReference type="InterPro" id="IPR016185">
    <property type="entry name" value="PreATP-grasp_dom_sf"/>
</dbReference>
<dbReference type="GO" id="GO:0004088">
    <property type="term" value="F:carbamoyl-phosphate synthase (glutamine-hydrolyzing) activity"/>
    <property type="evidence" value="ECO:0007669"/>
    <property type="project" value="UniProtKB-EC"/>
</dbReference>
<feature type="domain" description="MGS-like" evidence="16">
    <location>
        <begin position="968"/>
        <end position="1112"/>
    </location>
</feature>
<dbReference type="SUPFAM" id="SSF48108">
    <property type="entry name" value="Carbamoyl phosphate synthetase, large subunit connection domain"/>
    <property type="match status" value="1"/>
</dbReference>
<dbReference type="InterPro" id="IPR005483">
    <property type="entry name" value="CPSase_dom"/>
</dbReference>
<feature type="binding site" evidence="14">
    <location>
        <position position="304"/>
    </location>
    <ligand>
        <name>Mn(2+)</name>
        <dbReference type="ChEBI" id="CHEBI:29035"/>
        <label>2</label>
    </ligand>
</feature>
<evidence type="ECO:0000256" key="9">
    <source>
        <dbReference type="ARBA" id="ARBA00022840"/>
    </source>
</evidence>
<comment type="catalytic activity">
    <reaction evidence="13 14">
        <text>hydrogencarbonate + NH4(+) + 2 ATP = carbamoyl phosphate + 2 ADP + phosphate + 2 H(+)</text>
        <dbReference type="Rhea" id="RHEA:18029"/>
        <dbReference type="ChEBI" id="CHEBI:15378"/>
        <dbReference type="ChEBI" id="CHEBI:17544"/>
        <dbReference type="ChEBI" id="CHEBI:28938"/>
        <dbReference type="ChEBI" id="CHEBI:30616"/>
        <dbReference type="ChEBI" id="CHEBI:43474"/>
        <dbReference type="ChEBI" id="CHEBI:58228"/>
        <dbReference type="ChEBI" id="CHEBI:456216"/>
        <dbReference type="EC" id="6.3.4.16"/>
    </reaction>
</comment>
<feature type="binding site" evidence="14">
    <location>
        <position position="859"/>
    </location>
    <ligand>
        <name>Mg(2+)</name>
        <dbReference type="ChEBI" id="CHEBI:18420"/>
        <label>4</label>
    </ligand>
</feature>
<comment type="pathway">
    <text evidence="1 14">Amino-acid biosynthesis; L-arginine biosynthesis; carbamoyl phosphate from bicarbonate: step 1/1.</text>
</comment>
<evidence type="ECO:0000256" key="10">
    <source>
        <dbReference type="ARBA" id="ARBA00022842"/>
    </source>
</evidence>
<proteinExistence type="inferred from homology"/>
<comment type="caution">
    <text evidence="14">Lacks conserved residue(s) required for the propagation of feature annotation.</text>
</comment>
<evidence type="ECO:0000256" key="7">
    <source>
        <dbReference type="ARBA" id="ARBA00022737"/>
    </source>
</evidence>
<sequence>MPKRTDINHVLVIGSGPIVIGQACEFDYSGTQACRVLKEEGLRVTLINSNPATIMTDPEFADHTYVEPIQPEYIEKIFEKEIEQGHPIDAVLATLGGQTALNAAIQLDRRGTLEKFGVELIGADIEAIERGEDRQKFKDIVATIGGESARSRVCHNMDEVHETVAELGLPVVVRPSFTMGGLGSGLAYTNEDLERIAGGGLAASPEANVLIEESILGWKEFELELMRDGDDNVVVIASIENVDALGVHTGDSVTVAPALTLTDREFQKMRDQGIAIIREVGVDTGGCNIQFAVNPDDGRIITIEMNPRVSRSSALASKATGFPIAKIAAKLAIGYTLDEITNDITGVTPAAFEPTLDYVIVKAPRFAFEKFPGADDTLTTTMKSVGEAMGIGRNYIAGLNKVMRSLEQKQSGFWTKPDEYFAGERATDLPAVLEDLKRPTDGRMYDIELAMRLGASIEELYEASSVDPWFLAELQALVDFRQTLLDAPVLDAELLREAKYLGLSDAQIAVLRPEFAGEEGVRRLRWSLGIRPVFKTVDTCAAEFEAQTPYHYSAYELDPEAETEVEPQTEKEKVIILGSGPNRIGQGIEFDYSCVHAALELSRIGYETVMVNCNPETVSTDYDTADRLYFEPLTFEDVMEVYHAEATSGTVAGVIVQLGGQTPLGLAQQLADAGVPVVGTSPEAINLAEDRGEFGEVLRAAALPAPAFGTATSFEEAREVADEIGYPVLVRPSYVLGGRGMEIVYDEPSLSDYISRATELNPEHPVLVDRFLDSAIEIDVDALCDGEDVYLAGVMEHIEEAGIHSGDSACALPPMTLGAEDIEKVRQSTKALAHGIGVQGLMNVQFALKDDILYVIEANPRASRTVPFVSKATGVHLAKAASRTMLGATLAELKEEGMIPTDYDGGSLPLEHPIAVKEAVLPFNRFRRPDGKMLDTLLSPEMKSTGEVMGLADNFGAAYAKAEAGAFGELPTSGTVFVSVANRDKRTLIFPIQRLSSLGFTLLATAGTAAMLRRNGIECETVLKASDTRDGEGQSIVDLILAGDVDLILNTPAGSAGARHDGYDIRAAAVSVGVPLVTTVQGVTAAVQGIEALRAGNLEVRALQELDHTAGQ</sequence>
<dbReference type="NCBIfam" id="NF009455">
    <property type="entry name" value="PRK12815.1"/>
    <property type="match status" value="1"/>
</dbReference>
<dbReference type="EMBL" id="CP126970">
    <property type="protein sequence ID" value="WIM69823.1"/>
    <property type="molecule type" value="Genomic_DNA"/>
</dbReference>
<evidence type="ECO:0000256" key="1">
    <source>
        <dbReference type="ARBA" id="ARBA00005077"/>
    </source>
</evidence>
<evidence type="ECO:0000256" key="11">
    <source>
        <dbReference type="ARBA" id="ARBA00022975"/>
    </source>
</evidence>
<organism evidence="17 18">
    <name type="scientific">Corynebacterium suedekumii</name>
    <dbReference type="NCBI Taxonomy" id="3049801"/>
    <lineage>
        <taxon>Bacteria</taxon>
        <taxon>Bacillati</taxon>
        <taxon>Actinomycetota</taxon>
        <taxon>Actinomycetes</taxon>
        <taxon>Mycobacteriales</taxon>
        <taxon>Corynebacteriaceae</taxon>
        <taxon>Corynebacterium</taxon>
    </lineage>
</organism>
<feature type="binding site" evidence="14">
    <location>
        <position position="857"/>
    </location>
    <ligand>
        <name>ATP</name>
        <dbReference type="ChEBI" id="CHEBI:30616"/>
        <label>2</label>
    </ligand>
</feature>